<evidence type="ECO:0000256" key="1">
    <source>
        <dbReference type="ARBA" id="ARBA00006499"/>
    </source>
</evidence>
<evidence type="ECO:0000256" key="2">
    <source>
        <dbReference type="ARBA" id="ARBA00022801"/>
    </source>
</evidence>
<dbReference type="InterPro" id="IPR029058">
    <property type="entry name" value="AB_hydrolase_fold"/>
</dbReference>
<dbReference type="AlphaFoldDB" id="A0A0F4L142"/>
<gene>
    <name evidence="4" type="ORF">JF70_00860</name>
</gene>
<proteinExistence type="inferred from homology"/>
<evidence type="ECO:0000313" key="5">
    <source>
        <dbReference type="Proteomes" id="UP000033567"/>
    </source>
</evidence>
<reference evidence="4 5" key="1">
    <citation type="submission" date="2014-12" db="EMBL/GenBank/DDBJ databases">
        <title>Comparative genomics of the lactic acid bacteria isolated from the honey bee gut.</title>
        <authorList>
            <person name="Ellegaard K.M."/>
            <person name="Tamarit D."/>
            <person name="Javelind E."/>
            <person name="Olofsson T."/>
            <person name="Andersson S.G."/>
            <person name="Vasquez A."/>
        </authorList>
    </citation>
    <scope>NUCLEOTIDE SEQUENCE [LARGE SCALE GENOMIC DNA]</scope>
    <source>
        <strain evidence="4 5">Bin7</strain>
    </source>
</reference>
<dbReference type="RefSeq" id="WP_045934860.1">
    <property type="nucleotide sequence ID" value="NZ_KQ033884.1"/>
</dbReference>
<dbReference type="InterPro" id="IPR003140">
    <property type="entry name" value="PLipase/COase/thioEstase"/>
</dbReference>
<dbReference type="SUPFAM" id="SSF53474">
    <property type="entry name" value="alpha/beta-Hydrolases"/>
    <property type="match status" value="1"/>
</dbReference>
<keyword evidence="5" id="KW-1185">Reference proteome</keyword>
<dbReference type="Gene3D" id="3.40.50.1820">
    <property type="entry name" value="alpha/beta hydrolase"/>
    <property type="match status" value="1"/>
</dbReference>
<dbReference type="PANTHER" id="PTHR10655">
    <property type="entry name" value="LYSOPHOSPHOLIPASE-RELATED"/>
    <property type="match status" value="1"/>
</dbReference>
<name>A0A0F4L142_9BIFI</name>
<dbReference type="PANTHER" id="PTHR10655:SF17">
    <property type="entry name" value="LYSOPHOSPHOLIPASE-LIKE PROTEIN 1"/>
    <property type="match status" value="1"/>
</dbReference>
<comment type="similarity">
    <text evidence="1">Belongs to the AB hydrolase superfamily. AB hydrolase 2 family.</text>
</comment>
<accession>A0A0F4L142</accession>
<feature type="domain" description="Phospholipase/carboxylesterase/thioesterase" evidence="3">
    <location>
        <begin position="42"/>
        <end position="241"/>
    </location>
</feature>
<keyword evidence="2" id="KW-0378">Hydrolase</keyword>
<comment type="caution">
    <text evidence="4">The sequence shown here is derived from an EMBL/GenBank/DDBJ whole genome shotgun (WGS) entry which is preliminary data.</text>
</comment>
<evidence type="ECO:0000313" key="4">
    <source>
        <dbReference type="EMBL" id="KJY52410.1"/>
    </source>
</evidence>
<dbReference type="EMBL" id="JWMF01000002">
    <property type="protein sequence ID" value="KJY52410.1"/>
    <property type="molecule type" value="Genomic_DNA"/>
</dbReference>
<dbReference type="Pfam" id="PF02230">
    <property type="entry name" value="Abhydrolase_2"/>
    <property type="match status" value="1"/>
</dbReference>
<organism evidence="4 5">
    <name type="scientific">Bifidobacterium mellis</name>
    <dbReference type="NCBI Taxonomy" id="1293823"/>
    <lineage>
        <taxon>Bacteria</taxon>
        <taxon>Bacillati</taxon>
        <taxon>Actinomycetota</taxon>
        <taxon>Actinomycetes</taxon>
        <taxon>Bifidobacteriales</taxon>
        <taxon>Bifidobacteriaceae</taxon>
        <taxon>Bifidobacterium</taxon>
    </lineage>
</organism>
<protein>
    <submittedName>
        <fullName evidence="4">Phospholipase/carboxylesterase</fullName>
    </submittedName>
</protein>
<dbReference type="GO" id="GO:0016787">
    <property type="term" value="F:hydrolase activity"/>
    <property type="evidence" value="ECO:0007669"/>
    <property type="project" value="UniProtKB-KW"/>
</dbReference>
<sequence>MDQAQKDDGGLVGRPSTVVPGRFGQELKVEQVRWSRKQGTGNPSRPIFVLMHGWGSNEEDMADLMRYVAPYNDYASLRAPMVVPGSERGMFGPGYTWFHDMRPEQEDLDRDGYAAARAVDAWVSANIPEDRPVVAMGFSQGAMLAVHLLRINPERYRASICLSGFLAPGLVPGTAPADERLAGLNKPVFLGFGSDDTTVPKYEFRALAAWLDEHVWLHTTEYDHLDHAVDMREMNDLRQWLGEIDVTSGLM</sequence>
<dbReference type="InterPro" id="IPR050565">
    <property type="entry name" value="LYPA1-2/EST-like"/>
</dbReference>
<dbReference type="Proteomes" id="UP000033567">
    <property type="component" value="Unassembled WGS sequence"/>
</dbReference>
<evidence type="ECO:0000259" key="3">
    <source>
        <dbReference type="Pfam" id="PF02230"/>
    </source>
</evidence>
<dbReference type="PATRIC" id="fig|1684.5.peg.90"/>